<comment type="similarity">
    <text evidence="1">Belongs to the short-chain dehydrogenases/reductases (SDR) family.</text>
</comment>
<dbReference type="CDD" id="cd05233">
    <property type="entry name" value="SDR_c"/>
    <property type="match status" value="1"/>
</dbReference>
<evidence type="ECO:0000256" key="2">
    <source>
        <dbReference type="ARBA" id="ARBA00023002"/>
    </source>
</evidence>
<dbReference type="InterPro" id="IPR036291">
    <property type="entry name" value="NAD(P)-bd_dom_sf"/>
</dbReference>
<dbReference type="EMBL" id="PXOT01000027">
    <property type="protein sequence ID" value="PSG87176.1"/>
    <property type="molecule type" value="Genomic_DNA"/>
</dbReference>
<dbReference type="AlphaFoldDB" id="A0A2T1N6F5"/>
<dbReference type="PRINTS" id="PR00081">
    <property type="entry name" value="GDHRDH"/>
</dbReference>
<dbReference type="FunFam" id="3.40.50.720:FF:000084">
    <property type="entry name" value="Short-chain dehydrogenase reductase"/>
    <property type="match status" value="1"/>
</dbReference>
<gene>
    <name evidence="3" type="ORF">C7H61_13800</name>
</gene>
<dbReference type="PANTHER" id="PTHR43477">
    <property type="entry name" value="DIHYDROANTICAPSIN 7-DEHYDROGENASE"/>
    <property type="match status" value="1"/>
</dbReference>
<dbReference type="Proteomes" id="UP000238430">
    <property type="component" value="Unassembled WGS sequence"/>
</dbReference>
<accession>A0A2T1N6F5</accession>
<dbReference type="GO" id="GO:0016491">
    <property type="term" value="F:oxidoreductase activity"/>
    <property type="evidence" value="ECO:0007669"/>
    <property type="project" value="UniProtKB-KW"/>
</dbReference>
<protein>
    <submittedName>
        <fullName evidence="3">Short-chain dehydrogenase</fullName>
    </submittedName>
</protein>
<proteinExistence type="inferred from homology"/>
<dbReference type="RefSeq" id="WP_106680720.1">
    <property type="nucleotide sequence ID" value="NZ_JACHWV010000002.1"/>
</dbReference>
<comment type="caution">
    <text evidence="3">The sequence shown here is derived from an EMBL/GenBank/DDBJ whole genome shotgun (WGS) entry which is preliminary data.</text>
</comment>
<dbReference type="Pfam" id="PF13561">
    <property type="entry name" value="adh_short_C2"/>
    <property type="match status" value="1"/>
</dbReference>
<dbReference type="Gene3D" id="3.40.50.720">
    <property type="entry name" value="NAD(P)-binding Rossmann-like Domain"/>
    <property type="match status" value="1"/>
</dbReference>
<evidence type="ECO:0000313" key="3">
    <source>
        <dbReference type="EMBL" id="PSG87176.1"/>
    </source>
</evidence>
<dbReference type="InterPro" id="IPR002347">
    <property type="entry name" value="SDR_fam"/>
</dbReference>
<dbReference type="PANTHER" id="PTHR43477:SF1">
    <property type="entry name" value="DIHYDROANTICAPSIN 7-DEHYDROGENASE"/>
    <property type="match status" value="1"/>
</dbReference>
<keyword evidence="2" id="KW-0560">Oxidoreductase</keyword>
<reference evidence="3 4" key="1">
    <citation type="submission" date="2018-03" db="EMBL/GenBank/DDBJ databases">
        <title>Mesoflavibacter sp. HG37 and Mesoflavibacter sp. HG96 sp.nov., two marine bacteria isolated from seawater of Western Pacific Ocean.</title>
        <authorList>
            <person name="Cheng H."/>
            <person name="Wu Y.-H."/>
            <person name="Guo L.-L."/>
            <person name="Xu X.-W."/>
        </authorList>
    </citation>
    <scope>NUCLEOTIDE SEQUENCE [LARGE SCALE GENOMIC DNA]</scope>
    <source>
        <strain evidence="3 4">KCTC 42117</strain>
    </source>
</reference>
<dbReference type="OrthoDB" id="9803333at2"/>
<evidence type="ECO:0000256" key="1">
    <source>
        <dbReference type="ARBA" id="ARBA00006484"/>
    </source>
</evidence>
<evidence type="ECO:0000313" key="4">
    <source>
        <dbReference type="Proteomes" id="UP000238430"/>
    </source>
</evidence>
<name>A0A2T1N6F5_9FLAO</name>
<sequence>MELKDKTILVTGATSGIGNAICLDLISKNAVVIGLGRDKSKLHQNLVDHSKFSFYSIDLTQIDQIESLLNNITKSFKLDGLVHCAGKEETVPLSVYKHEKIHSLFEINIFSGIEFLRLFSKKKYTNNNSSIILFSSVMGELGQPGKVGYCSSKAAVLGAVRAASLELARRNIRANCISPGVVVTPMTEQLFSQLSEENIQEIKNMHPLGFGKVDDITPLVSFLLSDQSKWITGQNIKIDGGYSIQ</sequence>
<keyword evidence="4" id="KW-1185">Reference proteome</keyword>
<organism evidence="3 4">
    <name type="scientific">Mesoflavibacter zeaxanthinifaciens subsp. sabulilitoris</name>
    <dbReference type="NCBI Taxonomy" id="1520893"/>
    <lineage>
        <taxon>Bacteria</taxon>
        <taxon>Pseudomonadati</taxon>
        <taxon>Bacteroidota</taxon>
        <taxon>Flavobacteriia</taxon>
        <taxon>Flavobacteriales</taxon>
        <taxon>Flavobacteriaceae</taxon>
        <taxon>Mesoflavibacter</taxon>
    </lineage>
</organism>
<dbReference type="SUPFAM" id="SSF51735">
    <property type="entry name" value="NAD(P)-binding Rossmann-fold domains"/>
    <property type="match status" value="1"/>
</dbReference>
<dbReference type="InterPro" id="IPR051122">
    <property type="entry name" value="SDR_DHRS6-like"/>
</dbReference>